<keyword evidence="2" id="KW-1185">Reference proteome</keyword>
<evidence type="ECO:0000313" key="1">
    <source>
        <dbReference type="EMBL" id="KAF6035360.1"/>
    </source>
</evidence>
<accession>A0A7J7K9N6</accession>
<evidence type="ECO:0000313" key="2">
    <source>
        <dbReference type="Proteomes" id="UP000593567"/>
    </source>
</evidence>
<organism evidence="1 2">
    <name type="scientific">Bugula neritina</name>
    <name type="common">Brown bryozoan</name>
    <name type="synonym">Sertularia neritina</name>
    <dbReference type="NCBI Taxonomy" id="10212"/>
    <lineage>
        <taxon>Eukaryota</taxon>
        <taxon>Metazoa</taxon>
        <taxon>Spiralia</taxon>
        <taxon>Lophotrochozoa</taxon>
        <taxon>Bryozoa</taxon>
        <taxon>Gymnolaemata</taxon>
        <taxon>Cheilostomatida</taxon>
        <taxon>Flustrina</taxon>
        <taxon>Buguloidea</taxon>
        <taxon>Bugulidae</taxon>
        <taxon>Bugula</taxon>
    </lineage>
</organism>
<proteinExistence type="predicted"/>
<comment type="caution">
    <text evidence="1">The sequence shown here is derived from an EMBL/GenBank/DDBJ whole genome shotgun (WGS) entry which is preliminary data.</text>
</comment>
<gene>
    <name evidence="1" type="ORF">EB796_006326</name>
</gene>
<protein>
    <submittedName>
        <fullName evidence="1">Uncharacterized protein</fullName>
    </submittedName>
</protein>
<dbReference type="EMBL" id="VXIV02000887">
    <property type="protein sequence ID" value="KAF6035360.1"/>
    <property type="molecule type" value="Genomic_DNA"/>
</dbReference>
<dbReference type="AlphaFoldDB" id="A0A7J7K9N6"/>
<reference evidence="1" key="1">
    <citation type="submission" date="2020-06" db="EMBL/GenBank/DDBJ databases">
        <title>Draft genome of Bugula neritina, a colonial animal packing powerful symbionts and potential medicines.</title>
        <authorList>
            <person name="Rayko M."/>
        </authorList>
    </citation>
    <scope>NUCLEOTIDE SEQUENCE [LARGE SCALE GENOMIC DNA]</scope>
    <source>
        <strain evidence="1">Kwan_BN1</strain>
    </source>
</reference>
<dbReference type="Proteomes" id="UP000593567">
    <property type="component" value="Unassembled WGS sequence"/>
</dbReference>
<sequence length="72" mass="8147">MFSHGASKKYSTSLWTLLDKDINKNEGLHIAGTFSVCDYGGSDCSKVMWIFNQLPRFALSTQMCEMFARSFP</sequence>
<name>A0A7J7K9N6_BUGNE</name>